<protein>
    <submittedName>
        <fullName evidence="2">Uncharacterized protein</fullName>
    </submittedName>
</protein>
<gene>
    <name evidence="2" type="ORF">CKAH01_12378</name>
</gene>
<organism evidence="2 3">
    <name type="scientific">Colletotrichum kahawae</name>
    <name type="common">Coffee berry disease fungus</name>
    <dbReference type="NCBI Taxonomy" id="34407"/>
    <lineage>
        <taxon>Eukaryota</taxon>
        <taxon>Fungi</taxon>
        <taxon>Dikarya</taxon>
        <taxon>Ascomycota</taxon>
        <taxon>Pezizomycotina</taxon>
        <taxon>Sordariomycetes</taxon>
        <taxon>Hypocreomycetidae</taxon>
        <taxon>Glomerellales</taxon>
        <taxon>Glomerellaceae</taxon>
        <taxon>Colletotrichum</taxon>
        <taxon>Colletotrichum gloeosporioides species complex</taxon>
    </lineage>
</organism>
<comment type="caution">
    <text evidence="2">The sequence shown here is derived from an EMBL/GenBank/DDBJ whole genome shotgun (WGS) entry which is preliminary data.</text>
</comment>
<dbReference type="AlphaFoldDB" id="A0AAD9YVA8"/>
<sequence length="76" mass="8206">MGWRASAAAARRVQQQQQQQQQASAAVAAATKESERETGRGAEVRQRAESEGPQAIGHSSGGRVTFRRGSMEEIHT</sequence>
<dbReference type="Proteomes" id="UP001281614">
    <property type="component" value="Unassembled WGS sequence"/>
</dbReference>
<accession>A0AAD9YVA8</accession>
<keyword evidence="3" id="KW-1185">Reference proteome</keyword>
<evidence type="ECO:0000256" key="1">
    <source>
        <dbReference type="SAM" id="MobiDB-lite"/>
    </source>
</evidence>
<feature type="compositionally biased region" description="Low complexity" evidence="1">
    <location>
        <begin position="1"/>
        <end position="30"/>
    </location>
</feature>
<dbReference type="EMBL" id="VYYT01000027">
    <property type="protein sequence ID" value="KAK2776462.1"/>
    <property type="molecule type" value="Genomic_DNA"/>
</dbReference>
<evidence type="ECO:0000313" key="2">
    <source>
        <dbReference type="EMBL" id="KAK2776462.1"/>
    </source>
</evidence>
<name>A0AAD9YVA8_COLKA</name>
<feature type="region of interest" description="Disordered" evidence="1">
    <location>
        <begin position="1"/>
        <end position="76"/>
    </location>
</feature>
<reference evidence="2" key="1">
    <citation type="submission" date="2023-02" db="EMBL/GenBank/DDBJ databases">
        <title>Colletotrichum kahawae CIFC_Que2 genome sequencing and assembly.</title>
        <authorList>
            <person name="Baroncelli R."/>
        </authorList>
    </citation>
    <scope>NUCLEOTIDE SEQUENCE</scope>
    <source>
        <strain evidence="2">CIFC_Que2</strain>
    </source>
</reference>
<proteinExistence type="predicted"/>
<feature type="compositionally biased region" description="Basic and acidic residues" evidence="1">
    <location>
        <begin position="32"/>
        <end position="50"/>
    </location>
</feature>
<evidence type="ECO:0000313" key="3">
    <source>
        <dbReference type="Proteomes" id="UP001281614"/>
    </source>
</evidence>